<dbReference type="GO" id="GO:0008234">
    <property type="term" value="F:cysteine-type peptidase activity"/>
    <property type="evidence" value="ECO:0007669"/>
    <property type="project" value="UniProtKB-KW"/>
</dbReference>
<dbReference type="PANTHER" id="PTHR47359:SF3">
    <property type="entry name" value="NLP_P60 DOMAIN-CONTAINING PROTEIN-RELATED"/>
    <property type="match status" value="1"/>
</dbReference>
<evidence type="ECO:0000256" key="5">
    <source>
        <dbReference type="SAM" id="MobiDB-lite"/>
    </source>
</evidence>
<dbReference type="Gene3D" id="3.90.1720.10">
    <property type="entry name" value="endopeptidase domain like (from Nostoc punctiforme)"/>
    <property type="match status" value="1"/>
</dbReference>
<evidence type="ECO:0000313" key="11">
    <source>
        <dbReference type="Proteomes" id="UP000239698"/>
    </source>
</evidence>
<dbReference type="GO" id="GO:0006508">
    <property type="term" value="P:proteolysis"/>
    <property type="evidence" value="ECO:0007669"/>
    <property type="project" value="UniProtKB-KW"/>
</dbReference>
<evidence type="ECO:0000313" key="9">
    <source>
        <dbReference type="EMBL" id="PPH77062.1"/>
    </source>
</evidence>
<gene>
    <name evidence="8" type="ORF">C5C04_10045</name>
    <name evidence="9" type="ORF">C5C40_07905</name>
</gene>
<dbReference type="InterPro" id="IPR000064">
    <property type="entry name" value="NLP_P60_dom"/>
</dbReference>
<evidence type="ECO:0000259" key="7">
    <source>
        <dbReference type="PROSITE" id="PS51935"/>
    </source>
</evidence>
<keyword evidence="11" id="KW-1185">Reference proteome</keyword>
<evidence type="ECO:0000256" key="1">
    <source>
        <dbReference type="ARBA" id="ARBA00007074"/>
    </source>
</evidence>
<accession>A0ABD6W788</accession>
<feature type="region of interest" description="Disordered" evidence="5">
    <location>
        <begin position="1"/>
        <end position="78"/>
    </location>
</feature>
<proteinExistence type="inferred from homology"/>
<keyword evidence="4" id="KW-0788">Thiol protease</keyword>
<evidence type="ECO:0000256" key="2">
    <source>
        <dbReference type="ARBA" id="ARBA00022670"/>
    </source>
</evidence>
<dbReference type="Proteomes" id="UP000239698">
    <property type="component" value="Unassembled WGS sequence"/>
</dbReference>
<dbReference type="Proteomes" id="UP000237881">
    <property type="component" value="Unassembled WGS sequence"/>
</dbReference>
<dbReference type="RefSeq" id="WP_097167566.1">
    <property type="nucleotide sequence ID" value="NZ_CP028129.1"/>
</dbReference>
<name>A0ABD6W788_RATRA</name>
<keyword evidence="2" id="KW-0645">Protease</keyword>
<keyword evidence="3" id="KW-0378">Hydrolase</keyword>
<reference evidence="10 11" key="1">
    <citation type="submission" date="2018-02" db="EMBL/GenBank/DDBJ databases">
        <title>Bacteriophage NCPPB3778 and a type I-E CRISPR drive the evolution of the US Biological Select Agent, Rathayibacter toxicus.</title>
        <authorList>
            <person name="Davis E.W.II."/>
            <person name="Tabima J.F."/>
            <person name="Weisberg A.J."/>
            <person name="Lopes L.D."/>
            <person name="Wiseman M.S."/>
            <person name="Wiseman M.S."/>
            <person name="Pupko T."/>
            <person name="Belcher M.S."/>
            <person name="Sechler A.J."/>
            <person name="Tancos M.A."/>
            <person name="Schroeder B.K."/>
            <person name="Murray T.D."/>
            <person name="Luster D.G."/>
            <person name="Schneider W.L."/>
            <person name="Rogers E."/>
            <person name="Andreote F.D."/>
            <person name="Grunwald N.J."/>
            <person name="Putnam M.L."/>
            <person name="Chang J.H."/>
        </authorList>
    </citation>
    <scope>NUCLEOTIDE SEQUENCE [LARGE SCALE GENOMIC DNA]</scope>
    <source>
        <strain evidence="9 11">AY1D6</strain>
        <strain evidence="8 10">AY1I9</strain>
    </source>
</reference>
<comment type="caution">
    <text evidence="8">The sequence shown here is derived from an EMBL/GenBank/DDBJ whole genome shotgun (WGS) entry which is preliminary data.</text>
</comment>
<dbReference type="AlphaFoldDB" id="A0ABD6W788"/>
<dbReference type="Pfam" id="PF00877">
    <property type="entry name" value="NLPC_P60"/>
    <property type="match status" value="1"/>
</dbReference>
<evidence type="ECO:0000256" key="3">
    <source>
        <dbReference type="ARBA" id="ARBA00022801"/>
    </source>
</evidence>
<dbReference type="PANTHER" id="PTHR47359">
    <property type="entry name" value="PEPTIDOGLYCAN DL-ENDOPEPTIDASE CWLO"/>
    <property type="match status" value="1"/>
</dbReference>
<dbReference type="InterPro" id="IPR051794">
    <property type="entry name" value="PG_Endopeptidase_C40"/>
</dbReference>
<organism evidence="8 10">
    <name type="scientific">Rathayibacter rathayi</name>
    <name type="common">Corynebacterium rathayi</name>
    <dbReference type="NCBI Taxonomy" id="33887"/>
    <lineage>
        <taxon>Bacteria</taxon>
        <taxon>Bacillati</taxon>
        <taxon>Actinomycetota</taxon>
        <taxon>Actinomycetes</taxon>
        <taxon>Micrococcales</taxon>
        <taxon>Microbacteriaceae</taxon>
        <taxon>Rathayibacter</taxon>
    </lineage>
</organism>
<sequence>MPHNPVTPNDGAGPPDRFRSTHPDRSGDSTFENQPPVIRARIQGDAPVSRRAVPAASARRTDVTDFVPSPAGTPRKRRGRVVGKVAMVGLAGALVATVALPAYAFTPGSQENGLFAASRADLLRQGSAQTVAVDGGVVQAAIARDGFSAEAAPPPPAPEPEPEPAVVAEPVVDTTDVAEARAATAEEFTANAGTSASEIAATAPTTSYSLSAVFATAMQYQGVPYVFGGARPNGFDCSGFVMYVFAQYGISMPHSAAGQGAMGTSVSLADAQPGDLVIMDGHDGFYAGNGNILHAPYEGASVRVQPLWTSDYRIVRING</sequence>
<keyword evidence="6" id="KW-0472">Membrane</keyword>
<dbReference type="GeneID" id="49819366"/>
<evidence type="ECO:0000313" key="8">
    <source>
        <dbReference type="EMBL" id="PPF13042.1"/>
    </source>
</evidence>
<evidence type="ECO:0000313" key="10">
    <source>
        <dbReference type="Proteomes" id="UP000237881"/>
    </source>
</evidence>
<dbReference type="EMBL" id="PSVT01000013">
    <property type="protein sequence ID" value="PPH77062.1"/>
    <property type="molecule type" value="Genomic_DNA"/>
</dbReference>
<dbReference type="KEGG" id="rry:C1O28_02730"/>
<evidence type="ECO:0000256" key="6">
    <source>
        <dbReference type="SAM" id="Phobius"/>
    </source>
</evidence>
<dbReference type="EMBL" id="PSUL01000022">
    <property type="protein sequence ID" value="PPF13042.1"/>
    <property type="molecule type" value="Genomic_DNA"/>
</dbReference>
<feature type="domain" description="NlpC/P60" evidence="7">
    <location>
        <begin position="207"/>
        <end position="319"/>
    </location>
</feature>
<dbReference type="SUPFAM" id="SSF54001">
    <property type="entry name" value="Cysteine proteinases"/>
    <property type="match status" value="1"/>
</dbReference>
<keyword evidence="6" id="KW-0812">Transmembrane</keyword>
<dbReference type="InterPro" id="IPR038765">
    <property type="entry name" value="Papain-like_cys_pep_sf"/>
</dbReference>
<comment type="similarity">
    <text evidence="1">Belongs to the peptidase C40 family.</text>
</comment>
<feature type="transmembrane region" description="Helical" evidence="6">
    <location>
        <begin position="85"/>
        <end position="105"/>
    </location>
</feature>
<feature type="compositionally biased region" description="Low complexity" evidence="5">
    <location>
        <begin position="46"/>
        <end position="58"/>
    </location>
</feature>
<protein>
    <submittedName>
        <fullName evidence="8">NlpC/P60 family protein</fullName>
    </submittedName>
</protein>
<keyword evidence="6" id="KW-1133">Transmembrane helix</keyword>
<dbReference type="PROSITE" id="PS51935">
    <property type="entry name" value="NLPC_P60"/>
    <property type="match status" value="1"/>
</dbReference>
<evidence type="ECO:0000256" key="4">
    <source>
        <dbReference type="ARBA" id="ARBA00022807"/>
    </source>
</evidence>
<feature type="compositionally biased region" description="Basic and acidic residues" evidence="5">
    <location>
        <begin position="16"/>
        <end position="27"/>
    </location>
</feature>